<gene>
    <name evidence="2" type="ORF">ABT39_MTgene1005</name>
</gene>
<name>A0A101M5B8_PICGL</name>
<reference evidence="2" key="1">
    <citation type="journal article" date="2015" name="Genome Biol. Evol.">
        <title>Organellar Genomes of White Spruce (Picea glauca): Assembly and Annotation.</title>
        <authorList>
            <person name="Jackman S.D."/>
            <person name="Warren R.L."/>
            <person name="Gibb E.A."/>
            <person name="Vandervalk B.P."/>
            <person name="Mohamadi H."/>
            <person name="Chu J."/>
            <person name="Raymond A."/>
            <person name="Pleasance S."/>
            <person name="Coope R."/>
            <person name="Wildung M.R."/>
            <person name="Ritland C.E."/>
            <person name="Bousquet J."/>
            <person name="Jones S.J."/>
            <person name="Bohlmann J."/>
            <person name="Birol I."/>
        </authorList>
    </citation>
    <scope>NUCLEOTIDE SEQUENCE [LARGE SCALE GENOMIC DNA]</scope>
    <source>
        <tissue evidence="2">Flushing bud</tissue>
    </source>
</reference>
<dbReference type="EMBL" id="LKAM01000001">
    <property type="protein sequence ID" value="KUM51159.1"/>
    <property type="molecule type" value="Genomic_DNA"/>
</dbReference>
<proteinExistence type="predicted"/>
<keyword evidence="1" id="KW-0812">Transmembrane</keyword>
<organism evidence="2">
    <name type="scientific">Picea glauca</name>
    <name type="common">White spruce</name>
    <name type="synonym">Pinus glauca</name>
    <dbReference type="NCBI Taxonomy" id="3330"/>
    <lineage>
        <taxon>Eukaryota</taxon>
        <taxon>Viridiplantae</taxon>
        <taxon>Streptophyta</taxon>
        <taxon>Embryophyta</taxon>
        <taxon>Tracheophyta</taxon>
        <taxon>Spermatophyta</taxon>
        <taxon>Pinopsida</taxon>
        <taxon>Pinidae</taxon>
        <taxon>Conifers I</taxon>
        <taxon>Pinales</taxon>
        <taxon>Pinaceae</taxon>
        <taxon>Picea</taxon>
    </lineage>
</organism>
<accession>A0A101M5B8</accession>
<feature type="transmembrane region" description="Helical" evidence="1">
    <location>
        <begin position="21"/>
        <end position="40"/>
    </location>
</feature>
<keyword evidence="2" id="KW-0496">Mitochondrion</keyword>
<sequence>MGQGHLIRKPRVVSAVAYSEWAAIEVGIMLLAYGICIDVIRRELWFME</sequence>
<dbReference type="AlphaFoldDB" id="A0A101M5B8"/>
<keyword evidence="1" id="KW-1133">Transmembrane helix</keyword>
<comment type="caution">
    <text evidence="2">The sequence shown here is derived from an EMBL/GenBank/DDBJ whole genome shotgun (WGS) entry which is preliminary data.</text>
</comment>
<evidence type="ECO:0000256" key="1">
    <source>
        <dbReference type="SAM" id="Phobius"/>
    </source>
</evidence>
<protein>
    <submittedName>
        <fullName evidence="2">Uncharacterized protein</fullName>
    </submittedName>
</protein>
<evidence type="ECO:0000313" key="2">
    <source>
        <dbReference type="EMBL" id="KUM51159.1"/>
    </source>
</evidence>
<geneLocation type="mitochondrion" evidence="2"/>
<keyword evidence="1" id="KW-0472">Membrane</keyword>